<protein>
    <submittedName>
        <fullName evidence="6">Creatinine amidohydrolase</fullName>
    </submittedName>
</protein>
<dbReference type="EMBL" id="FOFB01000046">
    <property type="protein sequence ID" value="SER45968.1"/>
    <property type="molecule type" value="Genomic_DNA"/>
</dbReference>
<comment type="similarity">
    <text evidence="5">Belongs to the creatininase superfamily.</text>
</comment>
<dbReference type="InParanoid" id="A0A1H9PCT3"/>
<keyword evidence="7" id="KW-1185">Reference proteome</keyword>
<evidence type="ECO:0000256" key="2">
    <source>
        <dbReference type="ARBA" id="ARBA00022723"/>
    </source>
</evidence>
<dbReference type="PANTHER" id="PTHR35005">
    <property type="entry name" value="3-DEHYDRO-SCYLLO-INOSOSE HYDROLASE"/>
    <property type="match status" value="1"/>
</dbReference>
<dbReference type="STRING" id="478744.SAMN05444359_14610"/>
<dbReference type="Gene3D" id="3.40.50.10310">
    <property type="entry name" value="Creatininase"/>
    <property type="match status" value="1"/>
</dbReference>
<name>A0A1H9PCT3_9BACT</name>
<reference evidence="7" key="1">
    <citation type="submission" date="2016-10" db="EMBL/GenBank/DDBJ databases">
        <authorList>
            <person name="Varghese N."/>
            <person name="Submissions S."/>
        </authorList>
    </citation>
    <scope>NUCLEOTIDE SEQUENCE [LARGE SCALE GENOMIC DNA]</scope>
    <source>
        <strain evidence="7">DSM 24740</strain>
    </source>
</reference>
<dbReference type="PANTHER" id="PTHR35005:SF1">
    <property type="entry name" value="2-AMINO-5-FORMYLAMINO-6-RIBOSYLAMINOPYRIMIDIN-4(3H)-ONE 5'-MONOPHOSPHATE DEFORMYLASE"/>
    <property type="match status" value="1"/>
</dbReference>
<dbReference type="SUPFAM" id="SSF102215">
    <property type="entry name" value="Creatininase"/>
    <property type="match status" value="1"/>
</dbReference>
<keyword evidence="3 6" id="KW-0378">Hydrolase</keyword>
<evidence type="ECO:0000256" key="4">
    <source>
        <dbReference type="ARBA" id="ARBA00022833"/>
    </source>
</evidence>
<dbReference type="InterPro" id="IPR024087">
    <property type="entry name" value="Creatininase-like_sf"/>
</dbReference>
<dbReference type="Pfam" id="PF02633">
    <property type="entry name" value="Creatininase"/>
    <property type="match status" value="1"/>
</dbReference>
<dbReference type="AlphaFoldDB" id="A0A1H9PCT3"/>
<dbReference type="Proteomes" id="UP000199021">
    <property type="component" value="Unassembled WGS sequence"/>
</dbReference>
<evidence type="ECO:0000256" key="5">
    <source>
        <dbReference type="ARBA" id="ARBA00024029"/>
    </source>
</evidence>
<dbReference type="InterPro" id="IPR003785">
    <property type="entry name" value="Creatininase/forma_Hydrolase"/>
</dbReference>
<evidence type="ECO:0000313" key="7">
    <source>
        <dbReference type="Proteomes" id="UP000199021"/>
    </source>
</evidence>
<gene>
    <name evidence="6" type="ORF">SAMN05444359_14610</name>
</gene>
<dbReference type="OrthoDB" id="9801445at2"/>
<keyword evidence="2" id="KW-0479">Metal-binding</keyword>
<dbReference type="GO" id="GO:0016811">
    <property type="term" value="F:hydrolase activity, acting on carbon-nitrogen (but not peptide) bonds, in linear amides"/>
    <property type="evidence" value="ECO:0007669"/>
    <property type="project" value="TreeGrafter"/>
</dbReference>
<sequence length="254" mass="28820">MPRPYLLAETNWKAVKATNFEVAVLPWAATEAHNYHLPYATDIIEGEAIAAEAGRIAWEAGEKVIILPCIPFGVNTGQTDITLDMNLMPSTQLAILRDLITVLNRQGIKKLVVFNSHGGNSFRTMLRELGVEFPDMLLVETNWFKTFDRYDYVEEGGDHACELETSLVLHLRPDLVLPLDQAGDGAERQPRIKAFKEGWVWRERPWSTITESTGTGDPRKSTAEKGKRFFKDVTEKFGQLFIDLARTDKEDFYE</sequence>
<evidence type="ECO:0000256" key="1">
    <source>
        <dbReference type="ARBA" id="ARBA00001947"/>
    </source>
</evidence>
<dbReference type="GO" id="GO:0009231">
    <property type="term" value="P:riboflavin biosynthetic process"/>
    <property type="evidence" value="ECO:0007669"/>
    <property type="project" value="TreeGrafter"/>
</dbReference>
<organism evidence="6 7">
    <name type="scientific">Neolewinella agarilytica</name>
    <dbReference type="NCBI Taxonomy" id="478744"/>
    <lineage>
        <taxon>Bacteria</taxon>
        <taxon>Pseudomonadati</taxon>
        <taxon>Bacteroidota</taxon>
        <taxon>Saprospiria</taxon>
        <taxon>Saprospirales</taxon>
        <taxon>Lewinellaceae</taxon>
        <taxon>Neolewinella</taxon>
    </lineage>
</organism>
<keyword evidence="4" id="KW-0862">Zinc</keyword>
<dbReference type="GO" id="GO:0046872">
    <property type="term" value="F:metal ion binding"/>
    <property type="evidence" value="ECO:0007669"/>
    <property type="project" value="UniProtKB-KW"/>
</dbReference>
<evidence type="ECO:0000313" key="6">
    <source>
        <dbReference type="EMBL" id="SER45968.1"/>
    </source>
</evidence>
<accession>A0A1H9PCT3</accession>
<proteinExistence type="inferred from homology"/>
<evidence type="ECO:0000256" key="3">
    <source>
        <dbReference type="ARBA" id="ARBA00022801"/>
    </source>
</evidence>
<dbReference type="RefSeq" id="WP_090173552.1">
    <property type="nucleotide sequence ID" value="NZ_FOFB01000046.1"/>
</dbReference>
<comment type="cofactor">
    <cofactor evidence="1">
        <name>Zn(2+)</name>
        <dbReference type="ChEBI" id="CHEBI:29105"/>
    </cofactor>
</comment>